<keyword evidence="11" id="KW-0695">RNA-directed DNA polymerase</keyword>
<dbReference type="GO" id="GO:0006310">
    <property type="term" value="P:DNA recombination"/>
    <property type="evidence" value="ECO:0007669"/>
    <property type="project" value="UniProtKB-KW"/>
</dbReference>
<dbReference type="GO" id="GO:0003964">
    <property type="term" value="F:RNA-directed DNA polymerase activity"/>
    <property type="evidence" value="ECO:0007669"/>
    <property type="project" value="UniProtKB-KW"/>
</dbReference>
<evidence type="ECO:0000256" key="6">
    <source>
        <dbReference type="ARBA" id="ARBA00022750"/>
    </source>
</evidence>
<dbReference type="InterPro" id="IPR041577">
    <property type="entry name" value="RT_RNaseH_2"/>
</dbReference>
<keyword evidence="22" id="KW-1185">Reference proteome</keyword>
<dbReference type="GO" id="GO:0003887">
    <property type="term" value="F:DNA-directed DNA polymerase activity"/>
    <property type="evidence" value="ECO:0007669"/>
    <property type="project" value="UniProtKB-KW"/>
</dbReference>
<dbReference type="CDD" id="cd09274">
    <property type="entry name" value="RNase_HI_RT_Ty3"/>
    <property type="match status" value="1"/>
</dbReference>
<evidence type="ECO:0000256" key="13">
    <source>
        <dbReference type="ARBA" id="ARBA00023125"/>
    </source>
</evidence>
<dbReference type="Gene3D" id="3.30.420.10">
    <property type="entry name" value="Ribonuclease H-like superfamily/Ribonuclease H"/>
    <property type="match status" value="1"/>
</dbReference>
<dbReference type="InterPro" id="IPR050951">
    <property type="entry name" value="Retrovirus_Pol_polyprotein"/>
</dbReference>
<dbReference type="Pfam" id="PF03732">
    <property type="entry name" value="Retrotrans_gag"/>
    <property type="match status" value="1"/>
</dbReference>
<dbReference type="CDD" id="cd01647">
    <property type="entry name" value="RT_LTR"/>
    <property type="match status" value="1"/>
</dbReference>
<keyword evidence="3" id="KW-0548">Nucleotidyltransferase</keyword>
<dbReference type="InterPro" id="IPR041588">
    <property type="entry name" value="Integrase_H2C2"/>
</dbReference>
<dbReference type="Pfam" id="PF08284">
    <property type="entry name" value="RVP_2"/>
    <property type="match status" value="1"/>
</dbReference>
<keyword evidence="12" id="KW-0239">DNA-directed DNA polymerase</keyword>
<keyword evidence="14" id="KW-0233">DNA recombination</keyword>
<proteinExistence type="predicted"/>
<evidence type="ECO:0000256" key="11">
    <source>
        <dbReference type="ARBA" id="ARBA00022918"/>
    </source>
</evidence>
<dbReference type="InterPro" id="IPR056924">
    <property type="entry name" value="SH3_Tf2-1"/>
</dbReference>
<dbReference type="PANTHER" id="PTHR37984">
    <property type="entry name" value="PROTEIN CBG26694"/>
    <property type="match status" value="1"/>
</dbReference>
<dbReference type="EMBL" id="KV016696">
    <property type="protein sequence ID" value="KZV19421.1"/>
    <property type="molecule type" value="Genomic_DNA"/>
</dbReference>
<dbReference type="OrthoDB" id="2013610at2759"/>
<keyword evidence="13" id="KW-0238">DNA-binding</keyword>
<dbReference type="Proteomes" id="UP000250235">
    <property type="component" value="Unassembled WGS sequence"/>
</dbReference>
<dbReference type="FunFam" id="3.30.420.10:FF:000219">
    <property type="entry name" value="Putative retroelement"/>
    <property type="match status" value="1"/>
</dbReference>
<dbReference type="SUPFAM" id="SSF56672">
    <property type="entry name" value="DNA/RNA polymerases"/>
    <property type="match status" value="1"/>
</dbReference>
<evidence type="ECO:0000256" key="5">
    <source>
        <dbReference type="ARBA" id="ARBA00022723"/>
    </source>
</evidence>
<dbReference type="InterPro" id="IPR000953">
    <property type="entry name" value="Chromo/chromo_shadow_dom"/>
</dbReference>
<dbReference type="Pfam" id="PF00385">
    <property type="entry name" value="Chromo"/>
    <property type="match status" value="1"/>
</dbReference>
<dbReference type="PROSITE" id="PS50013">
    <property type="entry name" value="CHROMO_2"/>
    <property type="match status" value="1"/>
</dbReference>
<evidence type="ECO:0000259" key="18">
    <source>
        <dbReference type="PROSITE" id="PS50013"/>
    </source>
</evidence>
<protein>
    <recommendedName>
        <fullName evidence="23">Peroxidase 64</fullName>
    </recommendedName>
</protein>
<keyword evidence="9" id="KW-0460">Magnesium</keyword>
<keyword evidence="1" id="KW-0645">Protease</keyword>
<dbReference type="CDD" id="cd00303">
    <property type="entry name" value="retropepsin_like"/>
    <property type="match status" value="1"/>
</dbReference>
<keyword evidence="7" id="KW-0255">Endonuclease</keyword>
<dbReference type="SUPFAM" id="SSF54160">
    <property type="entry name" value="Chromo domain-like"/>
    <property type="match status" value="1"/>
</dbReference>
<evidence type="ECO:0000256" key="2">
    <source>
        <dbReference type="ARBA" id="ARBA00022679"/>
    </source>
</evidence>
<evidence type="ECO:0000256" key="9">
    <source>
        <dbReference type="ARBA" id="ARBA00022842"/>
    </source>
</evidence>
<dbReference type="Gene3D" id="2.40.70.10">
    <property type="entry name" value="Acid Proteases"/>
    <property type="match status" value="1"/>
</dbReference>
<dbReference type="Pfam" id="PF24626">
    <property type="entry name" value="SH3_Tf2-1"/>
    <property type="match status" value="1"/>
</dbReference>
<dbReference type="Gene3D" id="3.30.70.270">
    <property type="match status" value="2"/>
</dbReference>
<keyword evidence="8" id="KW-0378">Hydrolase</keyword>
<keyword evidence="10" id="KW-0229">DNA integration</keyword>
<dbReference type="SUPFAM" id="SSF50630">
    <property type="entry name" value="Acid proteases"/>
    <property type="match status" value="1"/>
</dbReference>
<dbReference type="Pfam" id="PF00078">
    <property type="entry name" value="RVT_1"/>
    <property type="match status" value="1"/>
</dbReference>
<dbReference type="InterPro" id="IPR005162">
    <property type="entry name" value="Retrotrans_gag_dom"/>
</dbReference>
<dbReference type="InterPro" id="IPR043502">
    <property type="entry name" value="DNA/RNA_pol_sf"/>
</dbReference>
<dbReference type="GO" id="GO:0004190">
    <property type="term" value="F:aspartic-type endopeptidase activity"/>
    <property type="evidence" value="ECO:0007669"/>
    <property type="project" value="UniProtKB-KW"/>
</dbReference>
<dbReference type="FunFam" id="3.30.70.270:FF:000020">
    <property type="entry name" value="Transposon Tf2-6 polyprotein-like Protein"/>
    <property type="match status" value="1"/>
</dbReference>
<dbReference type="Gene3D" id="2.40.50.40">
    <property type="match status" value="1"/>
</dbReference>
<feature type="compositionally biased region" description="Acidic residues" evidence="17">
    <location>
        <begin position="393"/>
        <end position="403"/>
    </location>
</feature>
<evidence type="ECO:0000259" key="20">
    <source>
        <dbReference type="PROSITE" id="PS50994"/>
    </source>
</evidence>
<dbReference type="GO" id="GO:0015074">
    <property type="term" value="P:DNA integration"/>
    <property type="evidence" value="ECO:0007669"/>
    <property type="project" value="UniProtKB-KW"/>
</dbReference>
<dbReference type="InterPro" id="IPR012337">
    <property type="entry name" value="RNaseH-like_sf"/>
</dbReference>
<dbReference type="GO" id="GO:0006508">
    <property type="term" value="P:proteolysis"/>
    <property type="evidence" value="ECO:0007669"/>
    <property type="project" value="UniProtKB-KW"/>
</dbReference>
<dbReference type="Pfam" id="PF17921">
    <property type="entry name" value="Integrase_H2C2"/>
    <property type="match status" value="1"/>
</dbReference>
<keyword evidence="2" id="KW-0808">Transferase</keyword>
<evidence type="ECO:0000256" key="16">
    <source>
        <dbReference type="SAM" id="Coils"/>
    </source>
</evidence>
<evidence type="ECO:0000259" key="19">
    <source>
        <dbReference type="PROSITE" id="PS50878"/>
    </source>
</evidence>
<evidence type="ECO:0000256" key="14">
    <source>
        <dbReference type="ARBA" id="ARBA00023172"/>
    </source>
</evidence>
<evidence type="ECO:0000313" key="21">
    <source>
        <dbReference type="EMBL" id="KZV19421.1"/>
    </source>
</evidence>
<name>A0A2Z7AJS3_9LAMI</name>
<dbReference type="InterPro" id="IPR000477">
    <property type="entry name" value="RT_dom"/>
</dbReference>
<evidence type="ECO:0000256" key="17">
    <source>
        <dbReference type="SAM" id="MobiDB-lite"/>
    </source>
</evidence>
<evidence type="ECO:0000256" key="8">
    <source>
        <dbReference type="ARBA" id="ARBA00022801"/>
    </source>
</evidence>
<dbReference type="PANTHER" id="PTHR37984:SF5">
    <property type="entry name" value="PROTEIN NYNRIN-LIKE"/>
    <property type="match status" value="1"/>
</dbReference>
<gene>
    <name evidence="21" type="ORF">F511_08762</name>
</gene>
<dbReference type="Gene3D" id="3.10.10.10">
    <property type="entry name" value="HIV Type 1 Reverse Transcriptase, subunit A, domain 1"/>
    <property type="match status" value="1"/>
</dbReference>
<dbReference type="FunFam" id="3.10.10.10:FF:000007">
    <property type="entry name" value="Retrovirus-related Pol polyprotein from transposon 17.6-like Protein"/>
    <property type="match status" value="1"/>
</dbReference>
<dbReference type="Pfam" id="PF17919">
    <property type="entry name" value="RT_RNaseH_2"/>
    <property type="match status" value="1"/>
</dbReference>
<dbReference type="Gene3D" id="1.10.340.70">
    <property type="match status" value="1"/>
</dbReference>
<evidence type="ECO:0000256" key="1">
    <source>
        <dbReference type="ARBA" id="ARBA00022670"/>
    </source>
</evidence>
<accession>A0A2Z7AJS3</accession>
<sequence length="1594" mass="182674">MATTRSEAKWDTLEKMVINSQDSVTKMQEEMNHVRSNLLTINKSLSDLGELKTLVEKLVRNRAGEPPDREDHYSPADLEETIGEFHRIPRGEEFEDLRLAMKRFEIPAFNGVDPVGWLSKAEQYFEIHGTPLYHRLKIAHICMEGTAVHWFQWARSRNKNWSWERFAEELVNRYSGRKATNPFELLASLKQEGRSVDEYIEEFEVLIAQVGDLPELQCMGYFLSGLREELRLRLRTHGPRTITRAMDLARSVEEELTWLTGRSVSREGNVIQRREGRQRWTDNLLGRAYTVERPKMGRAQWTERPVDRNEDSSNTNSKTIQSTFRQINTNSTPTVGRGNNGRFREGRILSHQEYLNRREKGLCYRCGELYNPLHKCANKSLKVAVLIEDEDEEEATEEMENEVGDNSGNHTPASRECNTLELPLFSIGGINQPQTMKLRGRLRGKDIVVMMDSGASHNFVSRKLVEKLELEVDETVKFGVFLGDGARVTCQGICRQLIVDLSQCEIQIDSYVFELGGVDLILGIDWLRTLGEVVVNWEDMRMSFDLGNGPVTLTGDPGLNRSMISKRSLLKLAGVEYSGLLWSTILEGSKEGVENQSQELERLLREYEKLFEEPRGLPPNRSREHAIILKEGSEPVQVRPYRYAHQQKDEIEKLVAEMLQSGIIQPSCSPFSSPVILVKKKDGSWRFCVDYRALNDITIADKFPLPVIDELLDELHGAQWFSKLDMKSGYHQIRVKTEDVHKTAFRTHEGHYEFLVMPFGLKNAPATFQATMNEVLRPFLRKFVLVFLDDILIFSRGWEEHLVHLQQVLEVLLKHQLLLNRKKCDLGLQQVEYLGHIITAEGVAVDPRKVAAVKDWPKPATLKGLRGFLGLTGYYRKFVKDYGKIARPLTDLLKKDSFGWNAEAETAFDKLKDALSSTPVLRMPDFKQGFTIDCDASGRGVGAVLSQAGRPIAFFSKALAPRTLSKSTYEKELMALVLAIQHWRPYLLGRKFVVWTDHRSLTSLLRQRVTTPDQQHWLRKLLGYEFEVKYKAGTQNGAADALSRRQEEMMELKSISVPVWVEHDAIKEAVQKDSKLKDIIQSLEKGDREEGPYTMLNGVLLHRGRVVVPRESLWPTKLIREAHMTPIGGHAGALKTLKRIASSFFWAGMQGDVAKFIAGCDVCQRQKYAATKPAGLLQPLAIPTAIWEDITMDFIVGLPKSRGFDVIMVVVDRLSKYAHFILLKHPISARGVAEVFNKEIMRLHGTPQSIISDRDPIFMSQFWKEYFRLQGTQLRMSSAYHPETDGQTEVVNRCLETYLRCFSSEQPRTWAQWIPWAEFWYNTSYHTATGMTPFEIVYGKKAPKIIQFWPQETSVAAVAQELSDRDELLRQVKFNLHRAQQRMIKQADAKRREVKFEVGDRVYLKLRPHRQQSVCRRIYQKLAPRYYGPFQILQKVGEVAYKLNLPPSSKIHPVFHVSCLKKAVGQPGNAQPLPKGLESDLNMEFEPEYVVAERYKQVGGEQVQQVLIRWKGRTDEEDTWEEVAALQNQFPDFSLEDKAISKEAGIVRNEMRTENTMGQGTNGPVDQEQRNRPAIKLMYSRRRKGAGREEGKHI</sequence>
<evidence type="ECO:0000256" key="10">
    <source>
        <dbReference type="ARBA" id="ARBA00022908"/>
    </source>
</evidence>
<dbReference type="FunFam" id="1.10.340.70:FF:000001">
    <property type="entry name" value="Retrovirus-related Pol polyprotein from transposon gypsy-like Protein"/>
    <property type="match status" value="1"/>
</dbReference>
<evidence type="ECO:0008006" key="23">
    <source>
        <dbReference type="Google" id="ProtNLM"/>
    </source>
</evidence>
<feature type="region of interest" description="Disordered" evidence="17">
    <location>
        <begin position="393"/>
        <end position="413"/>
    </location>
</feature>
<keyword evidence="6" id="KW-0064">Aspartyl protease</keyword>
<evidence type="ECO:0000256" key="15">
    <source>
        <dbReference type="ARBA" id="ARBA00023268"/>
    </source>
</evidence>
<evidence type="ECO:0000256" key="3">
    <source>
        <dbReference type="ARBA" id="ARBA00022695"/>
    </source>
</evidence>
<feature type="domain" description="Integrase catalytic" evidence="20">
    <location>
        <begin position="1179"/>
        <end position="1341"/>
    </location>
</feature>
<evidence type="ECO:0000256" key="4">
    <source>
        <dbReference type="ARBA" id="ARBA00022722"/>
    </source>
</evidence>
<dbReference type="GO" id="GO:0003677">
    <property type="term" value="F:DNA binding"/>
    <property type="evidence" value="ECO:0007669"/>
    <property type="project" value="UniProtKB-KW"/>
</dbReference>
<dbReference type="InterPro" id="IPR036397">
    <property type="entry name" value="RNaseH_sf"/>
</dbReference>
<dbReference type="InterPro" id="IPR021109">
    <property type="entry name" value="Peptidase_aspartic_dom_sf"/>
</dbReference>
<dbReference type="PROSITE" id="PS50878">
    <property type="entry name" value="RT_POL"/>
    <property type="match status" value="1"/>
</dbReference>
<evidence type="ECO:0000313" key="22">
    <source>
        <dbReference type="Proteomes" id="UP000250235"/>
    </source>
</evidence>
<dbReference type="InterPro" id="IPR023780">
    <property type="entry name" value="Chromo_domain"/>
</dbReference>
<dbReference type="InterPro" id="IPR016197">
    <property type="entry name" value="Chromo-like_dom_sf"/>
</dbReference>
<organism evidence="21 22">
    <name type="scientific">Dorcoceras hygrometricum</name>
    <dbReference type="NCBI Taxonomy" id="472368"/>
    <lineage>
        <taxon>Eukaryota</taxon>
        <taxon>Viridiplantae</taxon>
        <taxon>Streptophyta</taxon>
        <taxon>Embryophyta</taxon>
        <taxon>Tracheophyta</taxon>
        <taxon>Spermatophyta</taxon>
        <taxon>Magnoliopsida</taxon>
        <taxon>eudicotyledons</taxon>
        <taxon>Gunneridae</taxon>
        <taxon>Pentapetalae</taxon>
        <taxon>asterids</taxon>
        <taxon>lamiids</taxon>
        <taxon>Lamiales</taxon>
        <taxon>Gesneriaceae</taxon>
        <taxon>Didymocarpoideae</taxon>
        <taxon>Trichosporeae</taxon>
        <taxon>Loxocarpinae</taxon>
        <taxon>Dorcoceras</taxon>
    </lineage>
</organism>
<keyword evidence="5" id="KW-0479">Metal-binding</keyword>
<reference evidence="21 22" key="1">
    <citation type="journal article" date="2015" name="Proc. Natl. Acad. Sci. U.S.A.">
        <title>The resurrection genome of Boea hygrometrica: A blueprint for survival of dehydration.</title>
        <authorList>
            <person name="Xiao L."/>
            <person name="Yang G."/>
            <person name="Zhang L."/>
            <person name="Yang X."/>
            <person name="Zhao S."/>
            <person name="Ji Z."/>
            <person name="Zhou Q."/>
            <person name="Hu M."/>
            <person name="Wang Y."/>
            <person name="Chen M."/>
            <person name="Xu Y."/>
            <person name="Jin H."/>
            <person name="Xiao X."/>
            <person name="Hu G."/>
            <person name="Bao F."/>
            <person name="Hu Y."/>
            <person name="Wan P."/>
            <person name="Li L."/>
            <person name="Deng X."/>
            <person name="Kuang T."/>
            <person name="Xiang C."/>
            <person name="Zhu J.K."/>
            <person name="Oliver M.J."/>
            <person name="He Y."/>
        </authorList>
    </citation>
    <scope>NUCLEOTIDE SEQUENCE [LARGE SCALE GENOMIC DNA]</scope>
    <source>
        <strain evidence="22">cv. XS01</strain>
    </source>
</reference>
<keyword evidence="4" id="KW-0540">Nuclease</keyword>
<dbReference type="GO" id="GO:0046872">
    <property type="term" value="F:metal ion binding"/>
    <property type="evidence" value="ECO:0007669"/>
    <property type="project" value="UniProtKB-KW"/>
</dbReference>
<keyword evidence="15" id="KW-0511">Multifunctional enzyme</keyword>
<dbReference type="SUPFAM" id="SSF53098">
    <property type="entry name" value="Ribonuclease H-like"/>
    <property type="match status" value="1"/>
</dbReference>
<dbReference type="GO" id="GO:0004519">
    <property type="term" value="F:endonuclease activity"/>
    <property type="evidence" value="ECO:0007669"/>
    <property type="project" value="UniProtKB-KW"/>
</dbReference>
<feature type="domain" description="Chromo" evidence="18">
    <location>
        <begin position="1485"/>
        <end position="1532"/>
    </location>
</feature>
<dbReference type="InterPro" id="IPR001584">
    <property type="entry name" value="Integrase_cat-core"/>
</dbReference>
<feature type="coiled-coil region" evidence="16">
    <location>
        <begin position="586"/>
        <end position="613"/>
    </location>
</feature>
<evidence type="ECO:0000256" key="12">
    <source>
        <dbReference type="ARBA" id="ARBA00022932"/>
    </source>
</evidence>
<feature type="domain" description="Reverse transcriptase" evidence="19">
    <location>
        <begin position="659"/>
        <end position="838"/>
    </location>
</feature>
<evidence type="ECO:0000256" key="7">
    <source>
        <dbReference type="ARBA" id="ARBA00022759"/>
    </source>
</evidence>
<dbReference type="PROSITE" id="PS50994">
    <property type="entry name" value="INTEGRASE"/>
    <property type="match status" value="1"/>
</dbReference>
<dbReference type="InterPro" id="IPR043128">
    <property type="entry name" value="Rev_trsase/Diguanyl_cyclase"/>
</dbReference>
<keyword evidence="16" id="KW-0175">Coiled coil</keyword>